<dbReference type="EMBL" id="JBHSMF010000015">
    <property type="protein sequence ID" value="MFC5500409.1"/>
    <property type="molecule type" value="Genomic_DNA"/>
</dbReference>
<organism evidence="1 2">
    <name type="scientific">Caenimonas terrae</name>
    <dbReference type="NCBI Taxonomy" id="696074"/>
    <lineage>
        <taxon>Bacteria</taxon>
        <taxon>Pseudomonadati</taxon>
        <taxon>Pseudomonadota</taxon>
        <taxon>Betaproteobacteria</taxon>
        <taxon>Burkholderiales</taxon>
        <taxon>Comamonadaceae</taxon>
        <taxon>Caenimonas</taxon>
    </lineage>
</organism>
<proteinExistence type="predicted"/>
<reference evidence="2" key="1">
    <citation type="journal article" date="2019" name="Int. J. Syst. Evol. Microbiol.">
        <title>The Global Catalogue of Microorganisms (GCM) 10K type strain sequencing project: providing services to taxonomists for standard genome sequencing and annotation.</title>
        <authorList>
            <consortium name="The Broad Institute Genomics Platform"/>
            <consortium name="The Broad Institute Genome Sequencing Center for Infectious Disease"/>
            <person name="Wu L."/>
            <person name="Ma J."/>
        </authorList>
    </citation>
    <scope>NUCLEOTIDE SEQUENCE [LARGE SCALE GENOMIC DNA]</scope>
    <source>
        <strain evidence="2">CCUG 57401</strain>
    </source>
</reference>
<sequence>MKQSLRKTPTQLHLAYKYGEGSDRLIGRNLSLLLEDAELTITIDLSTNFQLRNKSSPAYLDAVNFVHNHHKLCSLQCSDNLVRTRLIRAWEKVQDPQLRMCLELGQRGRFLYRVQPHSLFAGGIQLDVVEVLEEDLRPSRLLPPQQLDNSRSHQ</sequence>
<name>A0ABW0NNB8_9BURK</name>
<dbReference type="Proteomes" id="UP001596037">
    <property type="component" value="Unassembled WGS sequence"/>
</dbReference>
<keyword evidence="2" id="KW-1185">Reference proteome</keyword>
<dbReference type="RefSeq" id="WP_376852661.1">
    <property type="nucleotide sequence ID" value="NZ_JBHSMF010000015.1"/>
</dbReference>
<comment type="caution">
    <text evidence="1">The sequence shown here is derived from an EMBL/GenBank/DDBJ whole genome shotgun (WGS) entry which is preliminary data.</text>
</comment>
<evidence type="ECO:0000313" key="1">
    <source>
        <dbReference type="EMBL" id="MFC5500409.1"/>
    </source>
</evidence>
<protein>
    <submittedName>
        <fullName evidence="1">Uncharacterized protein</fullName>
    </submittedName>
</protein>
<evidence type="ECO:0000313" key="2">
    <source>
        <dbReference type="Proteomes" id="UP001596037"/>
    </source>
</evidence>
<accession>A0ABW0NNB8</accession>
<gene>
    <name evidence="1" type="ORF">ACFPOE_22900</name>
</gene>